<proteinExistence type="predicted"/>
<name>A0A2I0T4C3_LIMLA</name>
<dbReference type="Proteomes" id="UP000233556">
    <property type="component" value="Unassembled WGS sequence"/>
</dbReference>
<feature type="region of interest" description="Disordered" evidence="1">
    <location>
        <begin position="55"/>
        <end position="91"/>
    </location>
</feature>
<dbReference type="GO" id="GO:0005615">
    <property type="term" value="C:extracellular space"/>
    <property type="evidence" value="ECO:0007669"/>
    <property type="project" value="TreeGrafter"/>
</dbReference>
<dbReference type="AlphaFoldDB" id="A0A2I0T4C3"/>
<organism evidence="2 3">
    <name type="scientific">Limosa lapponica baueri</name>
    <dbReference type="NCBI Taxonomy" id="1758121"/>
    <lineage>
        <taxon>Eukaryota</taxon>
        <taxon>Metazoa</taxon>
        <taxon>Chordata</taxon>
        <taxon>Craniata</taxon>
        <taxon>Vertebrata</taxon>
        <taxon>Euteleostomi</taxon>
        <taxon>Archelosauria</taxon>
        <taxon>Archosauria</taxon>
        <taxon>Dinosauria</taxon>
        <taxon>Saurischia</taxon>
        <taxon>Theropoda</taxon>
        <taxon>Coelurosauria</taxon>
        <taxon>Aves</taxon>
        <taxon>Neognathae</taxon>
        <taxon>Neoaves</taxon>
        <taxon>Charadriiformes</taxon>
        <taxon>Scolopacidae</taxon>
        <taxon>Limosa</taxon>
    </lineage>
</organism>
<evidence type="ECO:0000313" key="2">
    <source>
        <dbReference type="EMBL" id="PKU28643.1"/>
    </source>
</evidence>
<sequence length="203" mass="20949">MFGCLAFPRPSSCGIQAVGAAVSGSVPGTSLTDSSSEVSDCSASEEAKLLSLELGLSGSDGESPGSAPPPPPSAGEASPLPEEPSAASVASSRLQLSTSLAFSDLTEELLDAGTDGLLRELEDLRSENDYLKVGTAAWRGIPGHGSVGHRIPGHSGVAQHGTPGHGLERLTIPGRSVIQHPWAWHGTTWHLRARLSVAQHPWP</sequence>
<dbReference type="OrthoDB" id="10036174at2759"/>
<gene>
    <name evidence="2" type="ORF">llap_21053</name>
</gene>
<accession>A0A2I0T4C3</accession>
<protein>
    <submittedName>
        <fullName evidence="2">Protein soga1</fullName>
    </submittedName>
</protein>
<dbReference type="PANTHER" id="PTHR15742:SF1">
    <property type="entry name" value="PROTEIN SOGA1"/>
    <property type="match status" value="1"/>
</dbReference>
<dbReference type="InterPro" id="IPR049885">
    <property type="entry name" value="MTCL1-3"/>
</dbReference>
<dbReference type="PANTHER" id="PTHR15742">
    <property type="entry name" value="GIRDIN"/>
    <property type="match status" value="1"/>
</dbReference>
<feature type="compositionally biased region" description="Low complexity" evidence="1">
    <location>
        <begin position="55"/>
        <end position="65"/>
    </location>
</feature>
<feature type="compositionally biased region" description="Low complexity" evidence="1">
    <location>
        <begin position="74"/>
        <end position="91"/>
    </location>
</feature>
<dbReference type="GO" id="GO:0008286">
    <property type="term" value="P:insulin receptor signaling pathway"/>
    <property type="evidence" value="ECO:0007669"/>
    <property type="project" value="TreeGrafter"/>
</dbReference>
<reference evidence="3" key="2">
    <citation type="submission" date="2017-12" db="EMBL/GenBank/DDBJ databases">
        <title>Genome sequence of the Bar-tailed Godwit (Limosa lapponica baueri).</title>
        <authorList>
            <person name="Lima N.C.B."/>
            <person name="Parody-Merino A.M."/>
            <person name="Battley P.F."/>
            <person name="Fidler A.E."/>
            <person name="Prosdocimi F."/>
        </authorList>
    </citation>
    <scope>NUCLEOTIDE SEQUENCE [LARGE SCALE GENOMIC DNA]</scope>
</reference>
<dbReference type="EMBL" id="KZ519760">
    <property type="protein sequence ID" value="PKU28643.1"/>
    <property type="molecule type" value="Genomic_DNA"/>
</dbReference>
<reference evidence="3" key="1">
    <citation type="submission" date="2017-11" db="EMBL/GenBank/DDBJ databases">
        <authorList>
            <person name="Lima N.C."/>
            <person name="Parody-Merino A.M."/>
            <person name="Battley P.F."/>
            <person name="Fidler A.E."/>
            <person name="Prosdocimi F."/>
        </authorList>
    </citation>
    <scope>NUCLEOTIDE SEQUENCE [LARGE SCALE GENOMIC DNA]</scope>
</reference>
<keyword evidence="3" id="KW-1185">Reference proteome</keyword>
<evidence type="ECO:0000256" key="1">
    <source>
        <dbReference type="SAM" id="MobiDB-lite"/>
    </source>
</evidence>
<evidence type="ECO:0000313" key="3">
    <source>
        <dbReference type="Proteomes" id="UP000233556"/>
    </source>
</evidence>